<name>A0AAV7SQL5_PLEWA</name>
<feature type="compositionally biased region" description="Basic and acidic residues" evidence="1">
    <location>
        <begin position="72"/>
        <end position="82"/>
    </location>
</feature>
<protein>
    <submittedName>
        <fullName evidence="2">Uncharacterized protein</fullName>
    </submittedName>
</protein>
<gene>
    <name evidence="2" type="ORF">NDU88_006759</name>
</gene>
<feature type="region of interest" description="Disordered" evidence="1">
    <location>
        <begin position="70"/>
        <end position="90"/>
    </location>
</feature>
<keyword evidence="3" id="KW-1185">Reference proteome</keyword>
<dbReference type="EMBL" id="JANPWB010000008">
    <property type="protein sequence ID" value="KAJ1166355.1"/>
    <property type="molecule type" value="Genomic_DNA"/>
</dbReference>
<dbReference type="AlphaFoldDB" id="A0AAV7SQL5"/>
<organism evidence="2 3">
    <name type="scientific">Pleurodeles waltl</name>
    <name type="common">Iberian ribbed newt</name>
    <dbReference type="NCBI Taxonomy" id="8319"/>
    <lineage>
        <taxon>Eukaryota</taxon>
        <taxon>Metazoa</taxon>
        <taxon>Chordata</taxon>
        <taxon>Craniata</taxon>
        <taxon>Vertebrata</taxon>
        <taxon>Euteleostomi</taxon>
        <taxon>Amphibia</taxon>
        <taxon>Batrachia</taxon>
        <taxon>Caudata</taxon>
        <taxon>Salamandroidea</taxon>
        <taxon>Salamandridae</taxon>
        <taxon>Pleurodelinae</taxon>
        <taxon>Pleurodeles</taxon>
    </lineage>
</organism>
<dbReference type="InterPro" id="IPR042566">
    <property type="entry name" value="L1_C"/>
</dbReference>
<evidence type="ECO:0000256" key="1">
    <source>
        <dbReference type="SAM" id="MobiDB-lite"/>
    </source>
</evidence>
<accession>A0AAV7SQL5</accession>
<proteinExistence type="predicted"/>
<evidence type="ECO:0000313" key="3">
    <source>
        <dbReference type="Proteomes" id="UP001066276"/>
    </source>
</evidence>
<evidence type="ECO:0000313" key="2">
    <source>
        <dbReference type="EMBL" id="KAJ1166355.1"/>
    </source>
</evidence>
<reference evidence="2" key="1">
    <citation type="journal article" date="2022" name="bioRxiv">
        <title>Sequencing and chromosome-scale assembly of the giantPleurodeles waltlgenome.</title>
        <authorList>
            <person name="Brown T."/>
            <person name="Elewa A."/>
            <person name="Iarovenko S."/>
            <person name="Subramanian E."/>
            <person name="Araus A.J."/>
            <person name="Petzold A."/>
            <person name="Susuki M."/>
            <person name="Suzuki K.-i.T."/>
            <person name="Hayashi T."/>
            <person name="Toyoda A."/>
            <person name="Oliveira C."/>
            <person name="Osipova E."/>
            <person name="Leigh N.D."/>
            <person name="Simon A."/>
            <person name="Yun M.H."/>
        </authorList>
    </citation>
    <scope>NUCLEOTIDE SEQUENCE</scope>
    <source>
        <strain evidence="2">20211129_DDA</strain>
        <tissue evidence="2">Liver</tissue>
    </source>
</reference>
<comment type="caution">
    <text evidence="2">The sequence shown here is derived from an EMBL/GenBank/DDBJ whole genome shotgun (WGS) entry which is preliminary data.</text>
</comment>
<dbReference type="Gene3D" id="3.30.250.20">
    <property type="entry name" value="L1 transposable element, C-terminal domain"/>
    <property type="match status" value="1"/>
</dbReference>
<dbReference type="Proteomes" id="UP001066276">
    <property type="component" value="Chromosome 4_2"/>
</dbReference>
<sequence>MFFPDYTIAVQKQRNTFLEVKRRLHKMGFNYSLLFPANLHVVADNTTHFFNTPEEAWHWIEGSIVRTTRSAQLEKTREDSSQRNRRGQCRLKPQIDRDFSAVPDLEQRIQERRYALE</sequence>